<organism evidence="1 2">
    <name type="scientific">Nitrosomonas communis</name>
    <dbReference type="NCBI Taxonomy" id="44574"/>
    <lineage>
        <taxon>Bacteria</taxon>
        <taxon>Pseudomonadati</taxon>
        <taxon>Pseudomonadota</taxon>
        <taxon>Betaproteobacteria</taxon>
        <taxon>Nitrosomonadales</taxon>
        <taxon>Nitrosomonadaceae</taxon>
        <taxon>Nitrosomonas</taxon>
    </lineage>
</organism>
<dbReference type="Proteomes" id="UP000183287">
    <property type="component" value="Unassembled WGS sequence"/>
</dbReference>
<dbReference type="AlphaFoldDB" id="A0A1I4UDK4"/>
<evidence type="ECO:0000313" key="1">
    <source>
        <dbReference type="EMBL" id="SFM86921.1"/>
    </source>
</evidence>
<sequence>MKKIVHVHLISYNKRFPINADNEKFIANRKWDESIERESCRIEESFQKLLDDDSFGIDTLNESQNRIINDFYALISERSKAKFHTFESPSPFIVSSKDDILEERGISKLEVDGIEDEVLEESSINKLEADGIYMGGSEQIDRVVRGQAQRLTLLVSRRNNPRWGILKSSELDFVVSDCYHMNYFIPVDPKTYLVMDHPNELFNNNEVTNFNKELIKSSKEFFFAKNLENCGI</sequence>
<dbReference type="RefSeq" id="WP_074906715.1">
    <property type="nucleotide sequence ID" value="NZ_FOUB01000063.1"/>
</dbReference>
<reference evidence="2" key="1">
    <citation type="submission" date="2016-10" db="EMBL/GenBank/DDBJ databases">
        <authorList>
            <person name="Varghese N."/>
            <person name="Submissions S."/>
        </authorList>
    </citation>
    <scope>NUCLEOTIDE SEQUENCE [LARGE SCALE GENOMIC DNA]</scope>
    <source>
        <strain evidence="2">Nm44</strain>
    </source>
</reference>
<proteinExistence type="predicted"/>
<evidence type="ECO:0000313" key="2">
    <source>
        <dbReference type="Proteomes" id="UP000183287"/>
    </source>
</evidence>
<protein>
    <submittedName>
        <fullName evidence="1">Uncharacterized protein</fullName>
    </submittedName>
</protein>
<accession>A0A1I4UDK4</accession>
<keyword evidence="2" id="KW-1185">Reference proteome</keyword>
<name>A0A1I4UDK4_9PROT</name>
<dbReference type="EMBL" id="FOUB01000063">
    <property type="protein sequence ID" value="SFM86921.1"/>
    <property type="molecule type" value="Genomic_DNA"/>
</dbReference>
<gene>
    <name evidence="1" type="ORF">SAMN05421863_10636</name>
</gene>